<reference evidence="1" key="1">
    <citation type="submission" date="2022-08" db="EMBL/GenBank/DDBJ databases">
        <authorList>
            <person name="Kallberg Y."/>
            <person name="Tangrot J."/>
            <person name="Rosling A."/>
        </authorList>
    </citation>
    <scope>NUCLEOTIDE SEQUENCE</scope>
    <source>
        <strain evidence="1">Wild A</strain>
    </source>
</reference>
<dbReference type="AlphaFoldDB" id="A0A9W4T5X6"/>
<dbReference type="Proteomes" id="UP001153678">
    <property type="component" value="Unassembled WGS sequence"/>
</dbReference>
<gene>
    <name evidence="1" type="ORF">FWILDA_LOCUS16440</name>
</gene>
<organism evidence="1 2">
    <name type="scientific">Funneliformis geosporum</name>
    <dbReference type="NCBI Taxonomy" id="1117311"/>
    <lineage>
        <taxon>Eukaryota</taxon>
        <taxon>Fungi</taxon>
        <taxon>Fungi incertae sedis</taxon>
        <taxon>Mucoromycota</taxon>
        <taxon>Glomeromycotina</taxon>
        <taxon>Glomeromycetes</taxon>
        <taxon>Glomerales</taxon>
        <taxon>Glomeraceae</taxon>
        <taxon>Funneliformis</taxon>
    </lineage>
</organism>
<feature type="non-terminal residue" evidence="1">
    <location>
        <position position="1"/>
    </location>
</feature>
<sequence>MPQCSKCQTNNAVSEGELCISCLFVNRVSLLRPLTINSSAVTEMSSCVNCRSLELPSIFRELELIPIDIAELSKEQNDELHRGIDIFKEENAEKIRKIEEKKFEENIFLSNPLRKRISELNYQLNQELSNSQTLQTKIQQLTQE</sequence>
<proteinExistence type="predicted"/>
<accession>A0A9W4T5X6</accession>
<protein>
    <submittedName>
        <fullName evidence="1">4542_t:CDS:1</fullName>
    </submittedName>
</protein>
<evidence type="ECO:0000313" key="2">
    <source>
        <dbReference type="Proteomes" id="UP001153678"/>
    </source>
</evidence>
<name>A0A9W4T5X6_9GLOM</name>
<evidence type="ECO:0000313" key="1">
    <source>
        <dbReference type="EMBL" id="CAI2194167.1"/>
    </source>
</evidence>
<dbReference type="EMBL" id="CAMKVN010010530">
    <property type="protein sequence ID" value="CAI2194167.1"/>
    <property type="molecule type" value="Genomic_DNA"/>
</dbReference>
<keyword evidence="2" id="KW-1185">Reference proteome</keyword>
<comment type="caution">
    <text evidence="1">The sequence shown here is derived from an EMBL/GenBank/DDBJ whole genome shotgun (WGS) entry which is preliminary data.</text>
</comment>